<keyword evidence="2" id="KW-1185">Reference proteome</keyword>
<proteinExistence type="predicted"/>
<dbReference type="Proteomes" id="UP000827872">
    <property type="component" value="Linkage Group LG03"/>
</dbReference>
<organism evidence="1 2">
    <name type="scientific">Sphaerodactylus townsendi</name>
    <dbReference type="NCBI Taxonomy" id="933632"/>
    <lineage>
        <taxon>Eukaryota</taxon>
        <taxon>Metazoa</taxon>
        <taxon>Chordata</taxon>
        <taxon>Craniata</taxon>
        <taxon>Vertebrata</taxon>
        <taxon>Euteleostomi</taxon>
        <taxon>Lepidosauria</taxon>
        <taxon>Squamata</taxon>
        <taxon>Bifurcata</taxon>
        <taxon>Gekkota</taxon>
        <taxon>Sphaerodactylidae</taxon>
        <taxon>Sphaerodactylus</taxon>
    </lineage>
</organism>
<name>A0ACB8ENS0_9SAUR</name>
<dbReference type="EMBL" id="CM037616">
    <property type="protein sequence ID" value="KAH7993925.1"/>
    <property type="molecule type" value="Genomic_DNA"/>
</dbReference>
<reference evidence="1" key="1">
    <citation type="submission" date="2021-08" db="EMBL/GenBank/DDBJ databases">
        <title>The first chromosome-level gecko genome reveals the dynamic sex chromosomes of Neotropical dwarf geckos (Sphaerodactylidae: Sphaerodactylus).</title>
        <authorList>
            <person name="Pinto B.J."/>
            <person name="Keating S.E."/>
            <person name="Gamble T."/>
        </authorList>
    </citation>
    <scope>NUCLEOTIDE SEQUENCE</scope>
    <source>
        <strain evidence="1">TG3544</strain>
    </source>
</reference>
<evidence type="ECO:0000313" key="2">
    <source>
        <dbReference type="Proteomes" id="UP000827872"/>
    </source>
</evidence>
<gene>
    <name evidence="1" type="ORF">K3G42_032686</name>
</gene>
<accession>A0ACB8ENS0</accession>
<sequence length="68" mass="6495">MRSEEAAAPAAPGQAGSPHAGTAPPPREGSAQAERATGAGTNHGHAAPGPPGVPGGMPFPPGAEIRPQ</sequence>
<evidence type="ECO:0000313" key="1">
    <source>
        <dbReference type="EMBL" id="KAH7993925.1"/>
    </source>
</evidence>
<protein>
    <submittedName>
        <fullName evidence="1">Uncharacterized protein</fullName>
    </submittedName>
</protein>
<comment type="caution">
    <text evidence="1">The sequence shown here is derived from an EMBL/GenBank/DDBJ whole genome shotgun (WGS) entry which is preliminary data.</text>
</comment>